<dbReference type="InterPro" id="IPR003961">
    <property type="entry name" value="FN3_dom"/>
</dbReference>
<dbReference type="Proteomes" id="UP001168552">
    <property type="component" value="Unassembled WGS sequence"/>
</dbReference>
<dbReference type="EMBL" id="JAUHJS010000001">
    <property type="protein sequence ID" value="MDN4163872.1"/>
    <property type="molecule type" value="Genomic_DNA"/>
</dbReference>
<proteinExistence type="predicted"/>
<sequence>MRKRCIAYFIAGLILLAFTAQAQEKRGTVHTLARAYASDSIRVRWAPSDPLTWELGKKYGYVLERYTVSINGQFNDTPTRDKKVLNATPLKPLLLDEWEQPVRNNPLAAIAAQAYYGESFTIEQSQGAILQVIQKSREQEARHGFSLYAADISWQVALLSGLAYTDKNVKANEKYLYRVYVALPETSKMEIDTGFYYIGNADYRPLPSIQAVEVEFSDRKALISWAGPIYQNEYIGYYVERAEADGRFVRINEQPFTQSLDSAGNSTARIQMYDSLPQNFVRYTYRVVGQSSFGEEGPPSDTLSGFGFTALPVSPEITGYIPSPENGLILNWAYPQEFESVIKGFTIWRADSYEGPYQNINPAGVSSTLRSYYDSTASYSNYYKVEVLGHYEAGKESTVYFAQLVDSIPPSRPQGISAEVDSAGLVRLHWQPNSEADIYGYKVYRANYAQDEYSLMHGEILNDTVFTDTVNVHSLTSQVYYKVLALDKRFNASVLSEAYTLILPDFISPVPPAFKRSKITEQGVELHWIPSSSKDVVVHALYRKESQEEGFTLMAIYEEDKLPGYTEDQEVEAGRAYGYVMIAKDAAGNESPPSALLSVRIPLPKEMPPIRYVQGKADRNQRLIRLQWEYKEKGVEAFMIYKSTQADAPVLYKTLGGAEELLIDKQLDLNQTYYYWIKARFTNGHESALSETIRITY</sequence>
<feature type="signal peptide" evidence="1">
    <location>
        <begin position="1"/>
        <end position="22"/>
    </location>
</feature>
<keyword evidence="3" id="KW-1185">Reference proteome</keyword>
<accession>A0ABT8F0B6</accession>
<feature type="chain" id="PRO_5046548894" description="Fibronectin type III domain-containing protein" evidence="1">
    <location>
        <begin position="23"/>
        <end position="697"/>
    </location>
</feature>
<evidence type="ECO:0000313" key="2">
    <source>
        <dbReference type="EMBL" id="MDN4163872.1"/>
    </source>
</evidence>
<evidence type="ECO:0000313" key="3">
    <source>
        <dbReference type="Proteomes" id="UP001168552"/>
    </source>
</evidence>
<gene>
    <name evidence="2" type="ORF">QWY31_00085</name>
</gene>
<dbReference type="RefSeq" id="WP_320002400.1">
    <property type="nucleotide sequence ID" value="NZ_JAUHJS010000001.1"/>
</dbReference>
<keyword evidence="1" id="KW-0732">Signal</keyword>
<evidence type="ECO:0000256" key="1">
    <source>
        <dbReference type="SAM" id="SignalP"/>
    </source>
</evidence>
<protein>
    <recommendedName>
        <fullName evidence="4">Fibronectin type III domain-containing protein</fullName>
    </recommendedName>
</protein>
<dbReference type="CDD" id="cd00063">
    <property type="entry name" value="FN3"/>
    <property type="match status" value="1"/>
</dbReference>
<organism evidence="2 3">
    <name type="scientific">Shiella aurantiaca</name>
    <dbReference type="NCBI Taxonomy" id="3058365"/>
    <lineage>
        <taxon>Bacteria</taxon>
        <taxon>Pseudomonadati</taxon>
        <taxon>Bacteroidota</taxon>
        <taxon>Cytophagia</taxon>
        <taxon>Cytophagales</taxon>
        <taxon>Shiellaceae</taxon>
        <taxon>Shiella</taxon>
    </lineage>
</organism>
<evidence type="ECO:0008006" key="4">
    <source>
        <dbReference type="Google" id="ProtNLM"/>
    </source>
</evidence>
<dbReference type="SUPFAM" id="SSF49265">
    <property type="entry name" value="Fibronectin type III"/>
    <property type="match status" value="2"/>
</dbReference>
<dbReference type="InterPro" id="IPR036116">
    <property type="entry name" value="FN3_sf"/>
</dbReference>
<comment type="caution">
    <text evidence="2">The sequence shown here is derived from an EMBL/GenBank/DDBJ whole genome shotgun (WGS) entry which is preliminary data.</text>
</comment>
<dbReference type="InterPro" id="IPR013783">
    <property type="entry name" value="Ig-like_fold"/>
</dbReference>
<dbReference type="Gene3D" id="2.60.40.10">
    <property type="entry name" value="Immunoglobulins"/>
    <property type="match status" value="4"/>
</dbReference>
<name>A0ABT8F0B6_9BACT</name>
<reference evidence="2" key="1">
    <citation type="submission" date="2023-06" db="EMBL/GenBank/DDBJ databases">
        <title>Cytophagales bacterium Strain LB-30, isolated from soil.</title>
        <authorList>
            <person name="Liu B."/>
        </authorList>
    </citation>
    <scope>NUCLEOTIDE SEQUENCE</scope>
    <source>
        <strain evidence="2">LB-30</strain>
    </source>
</reference>